<keyword evidence="1" id="KW-1133">Transmembrane helix</keyword>
<keyword evidence="1" id="KW-0472">Membrane</keyword>
<keyword evidence="1" id="KW-0812">Transmembrane</keyword>
<reference evidence="2 3" key="1">
    <citation type="submission" date="2014-07" db="EMBL/GenBank/DDBJ databases">
        <authorList>
            <person name="Urmite Genomes Urmite Genomes"/>
        </authorList>
    </citation>
    <scope>NUCLEOTIDE SEQUENCE [LARGE SCALE GENOMIC DNA]</scope>
    <source>
        <strain evidence="2 3">13MG44_air</strain>
    </source>
</reference>
<name>A0A078LYF4_9STAP</name>
<dbReference type="AlphaFoldDB" id="A0A078LYF4"/>
<evidence type="ECO:0000313" key="3">
    <source>
        <dbReference type="Proteomes" id="UP000044136"/>
    </source>
</evidence>
<evidence type="ECO:0000313" key="2">
    <source>
        <dbReference type="EMBL" id="CDZ99039.1"/>
    </source>
</evidence>
<dbReference type="EMBL" id="CCSE01000001">
    <property type="protein sequence ID" value="CDZ99039.1"/>
    <property type="molecule type" value="Genomic_DNA"/>
</dbReference>
<protein>
    <submittedName>
        <fullName evidence="2">Uncharacterized protein</fullName>
    </submittedName>
</protein>
<dbReference type="STRING" id="1461582.BN1048_00158"/>
<dbReference type="eggNOG" id="ENOG502ZNH7">
    <property type="taxonomic scope" value="Bacteria"/>
</dbReference>
<organism evidence="2 3">
    <name type="scientific">Jeotgalicoccus saudimassiliensis</name>
    <dbReference type="NCBI Taxonomy" id="1461582"/>
    <lineage>
        <taxon>Bacteria</taxon>
        <taxon>Bacillati</taxon>
        <taxon>Bacillota</taxon>
        <taxon>Bacilli</taxon>
        <taxon>Bacillales</taxon>
        <taxon>Staphylococcaceae</taxon>
        <taxon>Jeotgalicoccus</taxon>
    </lineage>
</organism>
<accession>A0A078LYF4</accession>
<feature type="transmembrane region" description="Helical" evidence="1">
    <location>
        <begin position="6"/>
        <end position="25"/>
    </location>
</feature>
<dbReference type="Proteomes" id="UP000044136">
    <property type="component" value="Unassembled WGS sequence"/>
</dbReference>
<sequence>MFTILLILLIVAIVVLTHFVVTYLLKNDVKIVGIAIGFVGVIIAIIVFGIAMGNFTEYVAGELEFFYR</sequence>
<feature type="transmembrane region" description="Helical" evidence="1">
    <location>
        <begin position="32"/>
        <end position="55"/>
    </location>
</feature>
<gene>
    <name evidence="2" type="ORF">BN1048_00158</name>
</gene>
<dbReference type="RefSeq" id="WP_035807476.1">
    <property type="nucleotide sequence ID" value="NZ_CCSE01000001.1"/>
</dbReference>
<keyword evidence="3" id="KW-1185">Reference proteome</keyword>
<dbReference type="HOGENOM" id="CLU_2788311_0_0_9"/>
<proteinExistence type="predicted"/>
<evidence type="ECO:0000256" key="1">
    <source>
        <dbReference type="SAM" id="Phobius"/>
    </source>
</evidence>